<feature type="transmembrane region" description="Helical" evidence="1">
    <location>
        <begin position="498"/>
        <end position="519"/>
    </location>
</feature>
<feature type="transmembrane region" description="Helical" evidence="1">
    <location>
        <begin position="800"/>
        <end position="821"/>
    </location>
</feature>
<sequence length="1426" mass="165191">MSIKSKKIFLSFIIIMFITLTINSVKAEEQAAPILYTKYSSYTNIVESVFDENNQMHIFLGRSDEFNYKILHIFNGEAILIDAGVNNIERFFKAKIFPGGVALFYLDHDITKGDTLYYYYYFINNGSHGLKVITKSGLASNYKINIFQDNSRFTIITSYSISYYTSAIKSFNCSFSGEILDSESYDVEVSIYKIKGFVFQNEKIFFYFYKDVYNASAYLSFLYVQGINENGHIFNSSVIEYPNSYSETIITQGIKKDFYIQTIQDGQIFYYSFNENETFSFSDYNSADFYIYYYNEYSIEYTGNWINTTFIEYEYMYYSDFSYSSTINILAIVTSYNSEQMLFAKFEKTITFQESFFQYSVDIALDGPYYYMFIATKSTEKIHFNETEVLGLYVLTDDPNFVPPKEPIYYEIKHISNFTYFMKNYWWTLLIGFGFIGGMYGIFHKRINKSIRKMKKFLLRPVVDNVSTAKLILINIWLFFFNTYSLVLSLWRVNKKRLIINILGLSILAFVLINTSVLYNSEQATVLQKYFDNHDFGSNYDTSVDFTKTFIEQSKTAENISLINENYTLLAAEDIMKSLKQKAPTLASLIVDYQLTSLITITGSNVTYGNEDIQYYSINSSYNFVLQSLLVNGTLPNKKGEVIVSSSVAEYYDFQVGEVIQFQAVSYKGAFLNYDVVNLTVSGIFSSIGYNTLRQLCADNDLPFDPVRYLTSNMFSAIAFNKYFLKNLENISLGQLTLYGDLEFIYDFSSLDLESFEKLVEEYEYLTENPTQYFKFDPNGTWSLSYELRYVIIYFQYDLIIMRFLIYLLTIPIVFLALFLLSEVNSIFASSFKQEIEILQSQGLSVGRITFIYSSMKFGESVVGTVFGLLGTFIFTPILLKVDKFLQFTNPIYHFTLKGSLSTIFITFFALIIASLPRIIRLAKQSEKKQKEPRRFVTLIKRLRIHYFLVVIFGGIIAFGGYYLAAIFTWVFEDSFTSLLAVFVSLMGIGAMISIFGIGLIIRELHNLLLIIVSKLSWKVKKSIGSFSLIEVRSDAKLFTNTFFSFLLIIAFVVPSIIVPLAIQDHFVNISYFSSGSDVYISSWSLYNASKSNITSYDEVVSVANISVIETTYGELNFRFLVIDNLTEFRSTIYDVPKYIMPDFDELLSKLEQNDTMLVSKLFNKVFLSPETFTFTSANESLNKEIRVGGEFTYFPIFFFGDRWLNDNFEIYYYDYIWFTFHIVLTNQTFTEIKETLKTPTVVVDRLLIKLKPNSNPIKFTEKIKRDLNIDSRSTKELADSTLFQAYPFYSVLTSMFVYTILMSIFAVAFISLSNPLKLLIQKSSKNDILRKLGVRVNRIINISAFEIFVSSFIPGMILGGLSAYGLYVFFKYIFIDFGWRGLPYKSYMFFPVTGVVIGIFGALYYVIFYFSMKMNFYKYRPRNLE</sequence>
<reference evidence="2" key="1">
    <citation type="journal article" date="2022" name="Nat. Microbiol.">
        <title>Unique mobile elements and scalable gene flow at the prokaryote-eukaryote boundary revealed by circularized Asgard archaea genomes.</title>
        <authorList>
            <person name="Wu F."/>
            <person name="Speth D.R."/>
            <person name="Philosof A."/>
            <person name="Cremiere A."/>
            <person name="Narayanan A."/>
            <person name="Barco R.A."/>
            <person name="Connon S.A."/>
            <person name="Amend J.P."/>
            <person name="Antoshechkin I.A."/>
            <person name="Orphan V.J."/>
        </authorList>
    </citation>
    <scope>NUCLEOTIDE SEQUENCE</scope>
    <source>
        <strain evidence="2">PM71</strain>
    </source>
</reference>
<evidence type="ECO:0008006" key="3">
    <source>
        <dbReference type="Google" id="ProtNLM"/>
    </source>
</evidence>
<organism evidence="2">
    <name type="scientific">Candidatus Heimdallarchaeum aukensis</name>
    <dbReference type="NCBI Taxonomy" id="2876573"/>
    <lineage>
        <taxon>Archaea</taxon>
        <taxon>Promethearchaeati</taxon>
        <taxon>Candidatus Heimdallarchaeota</taxon>
        <taxon>Candidatus Heimdallarchaeia (ex Rinke et al. 2021) (nom. nud.)</taxon>
        <taxon>Candidatus Heimdallarchaeales</taxon>
        <taxon>Candidatus Heimdallarchaeaceae</taxon>
        <taxon>Candidatus Heimdallarchaeum</taxon>
    </lineage>
</organism>
<gene>
    <name evidence="2" type="ORF">K9W45_00505</name>
</gene>
<keyword evidence="1" id="KW-0812">Transmembrane</keyword>
<evidence type="ECO:0000256" key="1">
    <source>
        <dbReference type="SAM" id="Phobius"/>
    </source>
</evidence>
<protein>
    <recommendedName>
        <fullName evidence="3">ABC3 transporter permease protein domain-containing protein</fullName>
    </recommendedName>
</protein>
<feature type="transmembrane region" description="Helical" evidence="1">
    <location>
        <begin position="1043"/>
        <end position="1063"/>
    </location>
</feature>
<accession>A0A9Y1BLJ5</accession>
<proteinExistence type="predicted"/>
<keyword evidence="1" id="KW-0472">Membrane</keyword>
<name>A0A9Y1BLJ5_9ARCH</name>
<dbReference type="Proteomes" id="UP001201020">
    <property type="component" value="Chromosome"/>
</dbReference>
<feature type="transmembrane region" description="Helical" evidence="1">
    <location>
        <begin position="900"/>
        <end position="924"/>
    </location>
</feature>
<feature type="transmembrane region" description="Helical" evidence="1">
    <location>
        <begin position="1289"/>
        <end position="1313"/>
    </location>
</feature>
<evidence type="ECO:0000313" key="2">
    <source>
        <dbReference type="EMBL" id="UJG40955.1"/>
    </source>
</evidence>
<feature type="transmembrane region" description="Helical" evidence="1">
    <location>
        <begin position="1388"/>
        <end position="1411"/>
    </location>
</feature>
<feature type="transmembrane region" description="Helical" evidence="1">
    <location>
        <begin position="978"/>
        <end position="1002"/>
    </location>
</feature>
<keyword evidence="1" id="KW-1133">Transmembrane helix</keyword>
<dbReference type="EMBL" id="CP084166">
    <property type="protein sequence ID" value="UJG40955.1"/>
    <property type="molecule type" value="Genomic_DNA"/>
</dbReference>
<feature type="transmembrane region" description="Helical" evidence="1">
    <location>
        <begin position="858"/>
        <end position="880"/>
    </location>
</feature>
<feature type="transmembrane region" description="Helical" evidence="1">
    <location>
        <begin position="945"/>
        <end position="972"/>
    </location>
</feature>
<feature type="transmembrane region" description="Helical" evidence="1">
    <location>
        <begin position="1340"/>
        <end position="1368"/>
    </location>
</feature>
<feature type="transmembrane region" description="Helical" evidence="1">
    <location>
        <begin position="425"/>
        <end position="443"/>
    </location>
</feature>